<dbReference type="KEGG" id="lab:LA76x_4423"/>
<reference evidence="2 3" key="1">
    <citation type="journal article" date="2015" name="BMC Genomics">
        <title>Comparative genomics and metabolic profiling of the genus Lysobacter.</title>
        <authorList>
            <person name="de Bruijn I."/>
            <person name="Cheng X."/>
            <person name="de Jager V."/>
            <person name="Exposito R.G."/>
            <person name="Watrous J."/>
            <person name="Patel N."/>
            <person name="Postma J."/>
            <person name="Dorrestein P.C."/>
            <person name="Kobayashi D."/>
            <person name="Raaijmakers J.M."/>
        </authorList>
    </citation>
    <scope>NUCLEOTIDE SEQUENCE [LARGE SCALE GENOMIC DNA]</scope>
    <source>
        <strain evidence="2 3">76</strain>
    </source>
</reference>
<evidence type="ECO:0000313" key="3">
    <source>
        <dbReference type="Proteomes" id="UP000060787"/>
    </source>
</evidence>
<proteinExistence type="predicted"/>
<protein>
    <recommendedName>
        <fullName evidence="4">Transmembrane protein</fullName>
    </recommendedName>
</protein>
<dbReference type="PATRIC" id="fig|84531.8.peg.4421"/>
<dbReference type="STRING" id="84531.LA76x_4423"/>
<dbReference type="RefSeq" id="WP_057919232.1">
    <property type="nucleotide sequence ID" value="NZ_CP011129.1"/>
</dbReference>
<dbReference type="AlphaFoldDB" id="A0A0S2FG94"/>
<dbReference type="Proteomes" id="UP000060787">
    <property type="component" value="Chromosome"/>
</dbReference>
<feature type="transmembrane region" description="Helical" evidence="1">
    <location>
        <begin position="128"/>
        <end position="145"/>
    </location>
</feature>
<evidence type="ECO:0008006" key="4">
    <source>
        <dbReference type="Google" id="ProtNLM"/>
    </source>
</evidence>
<accession>A0A0S2FG94</accession>
<dbReference type="EMBL" id="CP011129">
    <property type="protein sequence ID" value="ALN82533.1"/>
    <property type="molecule type" value="Genomic_DNA"/>
</dbReference>
<evidence type="ECO:0000313" key="2">
    <source>
        <dbReference type="EMBL" id="ALN82533.1"/>
    </source>
</evidence>
<feature type="transmembrane region" description="Helical" evidence="1">
    <location>
        <begin position="94"/>
        <end position="116"/>
    </location>
</feature>
<sequence>MNRNGIPSDNEPRFEDERVAREWRLQERALQEERAGLPMSAGDPRLAQYRLLSRALRAPVMEPIPYGFAAQVARRAESTANAGDRLERLLQGGLLGLLLVIGVGMMMATSANWLPALQAPLQALPQGSVSWGLVVAACCALTWGWDGALRGLGLDGAAQGRAA</sequence>
<name>A0A0S2FG94_LYSAN</name>
<keyword evidence="1" id="KW-1133">Transmembrane helix</keyword>
<evidence type="ECO:0000256" key="1">
    <source>
        <dbReference type="SAM" id="Phobius"/>
    </source>
</evidence>
<keyword evidence="1" id="KW-0812">Transmembrane</keyword>
<organism evidence="2 3">
    <name type="scientific">Lysobacter antibioticus</name>
    <dbReference type="NCBI Taxonomy" id="84531"/>
    <lineage>
        <taxon>Bacteria</taxon>
        <taxon>Pseudomonadati</taxon>
        <taxon>Pseudomonadota</taxon>
        <taxon>Gammaproteobacteria</taxon>
        <taxon>Lysobacterales</taxon>
        <taxon>Lysobacteraceae</taxon>
        <taxon>Lysobacter</taxon>
    </lineage>
</organism>
<keyword evidence="1" id="KW-0472">Membrane</keyword>
<gene>
    <name evidence="2" type="ORF">LA76x_4423</name>
</gene>
<keyword evidence="3" id="KW-1185">Reference proteome</keyword>